<feature type="transmembrane region" description="Helical" evidence="1">
    <location>
        <begin position="69"/>
        <end position="91"/>
    </location>
</feature>
<sequence length="198" mass="22488">MYAGGTINNPESIGYSFTRNFFSDLGKFTAENIISAMMFNLSLFVCGWSFAAYFFYFTKLFNQNTIIHILAKVGSFAGIIGALCFIGVGLTPHNLFLNYHIVFVNWAFRSFLLAGILLTIVLYNDDRFENQFAMGYFIFAILTFLYVLVLELAPDPKISDFSLIFNVVAQKIIVFIFITSILYQSFGNSKLLFDHPIN</sequence>
<evidence type="ECO:0000313" key="2">
    <source>
        <dbReference type="EMBL" id="SVD66031.1"/>
    </source>
</evidence>
<feature type="transmembrane region" description="Helical" evidence="1">
    <location>
        <begin position="132"/>
        <end position="149"/>
    </location>
</feature>
<keyword evidence="1" id="KW-1133">Transmembrane helix</keyword>
<feature type="transmembrane region" description="Helical" evidence="1">
    <location>
        <begin position="161"/>
        <end position="183"/>
    </location>
</feature>
<keyword evidence="1" id="KW-0812">Transmembrane</keyword>
<gene>
    <name evidence="2" type="ORF">METZ01_LOCUS418885</name>
</gene>
<name>A0A382X6Y7_9ZZZZ</name>
<accession>A0A382X6Y7</accession>
<evidence type="ECO:0000256" key="1">
    <source>
        <dbReference type="SAM" id="Phobius"/>
    </source>
</evidence>
<feature type="transmembrane region" description="Helical" evidence="1">
    <location>
        <begin position="103"/>
        <end position="123"/>
    </location>
</feature>
<keyword evidence="1" id="KW-0472">Membrane</keyword>
<proteinExistence type="predicted"/>
<dbReference type="AlphaFoldDB" id="A0A382X6Y7"/>
<protein>
    <recommendedName>
        <fullName evidence="3">DUF998 domain-containing protein</fullName>
    </recommendedName>
</protein>
<evidence type="ECO:0008006" key="3">
    <source>
        <dbReference type="Google" id="ProtNLM"/>
    </source>
</evidence>
<reference evidence="2" key="1">
    <citation type="submission" date="2018-05" db="EMBL/GenBank/DDBJ databases">
        <authorList>
            <person name="Lanie J.A."/>
            <person name="Ng W.-L."/>
            <person name="Kazmierczak K.M."/>
            <person name="Andrzejewski T.M."/>
            <person name="Davidsen T.M."/>
            <person name="Wayne K.J."/>
            <person name="Tettelin H."/>
            <person name="Glass J.I."/>
            <person name="Rusch D."/>
            <person name="Podicherti R."/>
            <person name="Tsui H.-C.T."/>
            <person name="Winkler M.E."/>
        </authorList>
    </citation>
    <scope>NUCLEOTIDE SEQUENCE</scope>
</reference>
<feature type="transmembrane region" description="Helical" evidence="1">
    <location>
        <begin position="33"/>
        <end position="57"/>
    </location>
</feature>
<organism evidence="2">
    <name type="scientific">marine metagenome</name>
    <dbReference type="NCBI Taxonomy" id="408172"/>
    <lineage>
        <taxon>unclassified sequences</taxon>
        <taxon>metagenomes</taxon>
        <taxon>ecological metagenomes</taxon>
    </lineage>
</organism>
<dbReference type="EMBL" id="UINC01164930">
    <property type="protein sequence ID" value="SVD66031.1"/>
    <property type="molecule type" value="Genomic_DNA"/>
</dbReference>